<proteinExistence type="predicted"/>
<keyword evidence="2" id="KW-1133">Transmembrane helix</keyword>
<reference evidence="3" key="1">
    <citation type="submission" date="2014-01" db="EMBL/GenBank/DDBJ databases">
        <authorList>
            <person name="Brown-Elliot B."/>
            <person name="Wallace R."/>
            <person name="Lenaerts A."/>
            <person name="Ordway D."/>
            <person name="DeGroote M.A."/>
            <person name="Parker T."/>
            <person name="Sizemore C."/>
            <person name="Tallon L.J."/>
            <person name="Sadzewicz L.K."/>
            <person name="Sengamalay N."/>
            <person name="Fraser C.M."/>
            <person name="Hine E."/>
            <person name="Shefchek K.A."/>
            <person name="Das S.P."/>
            <person name="Tettelin H."/>
        </authorList>
    </citation>
    <scope>NUCLEOTIDE SEQUENCE [LARGE SCALE GENOMIC DNA]</scope>
    <source>
        <strain evidence="3">4042</strain>
    </source>
</reference>
<keyword evidence="2" id="KW-0812">Transmembrane</keyword>
<comment type="caution">
    <text evidence="3">The sequence shown here is derived from an EMBL/GenBank/DDBJ whole genome shotgun (WGS) entry which is preliminary data.</text>
</comment>
<name>X7ZMY6_MYCXE</name>
<dbReference type="AlphaFoldDB" id="X7ZMY6"/>
<evidence type="ECO:0000256" key="2">
    <source>
        <dbReference type="SAM" id="Phobius"/>
    </source>
</evidence>
<evidence type="ECO:0000313" key="3">
    <source>
        <dbReference type="EMBL" id="EUA20694.1"/>
    </source>
</evidence>
<feature type="region of interest" description="Disordered" evidence="1">
    <location>
        <begin position="42"/>
        <end position="70"/>
    </location>
</feature>
<gene>
    <name evidence="3" type="ORF">I553_3029</name>
</gene>
<protein>
    <submittedName>
        <fullName evidence="3">Uncharacterized protein</fullName>
    </submittedName>
</protein>
<accession>X7ZMY6</accession>
<feature type="transmembrane region" description="Helical" evidence="2">
    <location>
        <begin position="15"/>
        <end position="35"/>
    </location>
</feature>
<keyword evidence="2" id="KW-0472">Membrane</keyword>
<dbReference type="EMBL" id="JAOB01000070">
    <property type="protein sequence ID" value="EUA20694.1"/>
    <property type="molecule type" value="Genomic_DNA"/>
</dbReference>
<sequence length="70" mass="7654">MQPLGGGQRFLHRDAAAHPSAMLSLAVTAICLSTARRTAITMPRASLAGSPATRRTRRRAVNQRTQKRTR</sequence>
<feature type="compositionally biased region" description="Basic residues" evidence="1">
    <location>
        <begin position="54"/>
        <end position="70"/>
    </location>
</feature>
<evidence type="ECO:0000256" key="1">
    <source>
        <dbReference type="SAM" id="MobiDB-lite"/>
    </source>
</evidence>
<organism evidence="3">
    <name type="scientific">Mycobacterium xenopi 4042</name>
    <dbReference type="NCBI Taxonomy" id="1299334"/>
    <lineage>
        <taxon>Bacteria</taxon>
        <taxon>Bacillati</taxon>
        <taxon>Actinomycetota</taxon>
        <taxon>Actinomycetes</taxon>
        <taxon>Mycobacteriales</taxon>
        <taxon>Mycobacteriaceae</taxon>
        <taxon>Mycobacterium</taxon>
    </lineage>
</organism>